<feature type="region of interest" description="Disordered" evidence="1">
    <location>
        <begin position="1"/>
        <end position="41"/>
    </location>
</feature>
<evidence type="ECO:0000313" key="3">
    <source>
        <dbReference type="EMBL" id="KAL0491190.1"/>
    </source>
</evidence>
<keyword evidence="2" id="KW-1133">Transmembrane helix</keyword>
<organism evidence="3 4">
    <name type="scientific">Acrasis kona</name>
    <dbReference type="NCBI Taxonomy" id="1008807"/>
    <lineage>
        <taxon>Eukaryota</taxon>
        <taxon>Discoba</taxon>
        <taxon>Heterolobosea</taxon>
        <taxon>Tetramitia</taxon>
        <taxon>Eutetramitia</taxon>
        <taxon>Acrasidae</taxon>
        <taxon>Acrasis</taxon>
    </lineage>
</organism>
<name>A0AAW2ZQW9_9EUKA</name>
<proteinExistence type="predicted"/>
<dbReference type="Proteomes" id="UP001431209">
    <property type="component" value="Unassembled WGS sequence"/>
</dbReference>
<protein>
    <submittedName>
        <fullName evidence="3">Uncharacterized protein</fullName>
    </submittedName>
</protein>
<accession>A0AAW2ZQW9</accession>
<keyword evidence="2" id="KW-0812">Transmembrane</keyword>
<sequence length="352" mass="40042">MAPGSTIKKREKNKVKKVVDSDEEEDHLPTKKESKEPREQRIVIEQKASSRPHISILEFFERLAIVLIIIIAFVLFAGLGYFGYIAVNRFYVLGDNIGDAISYSTSELKNQYSNIKSQAHKYCPVMICGEQNRHIDSVKKNELSRIIQTVINNSTTLDTITNSKIKMNEVKLNLLSMKFRDLSDKANEIRNALGNMQQPVAVMDRVRIDTKNLLKGFRKQSAEGKTISAWTDVKADIEQQVVMFANSCDNLKQFFKSVIEQVDYLMEQVHVVHVDDTKICKIFGVGCTVQKKLDDTKQMLEKEYMTMEILSSKLIELKVNAIGDAGGKMFILPPSSHFKSEDEIIKLLNDVE</sequence>
<dbReference type="EMBL" id="JAOPGA020001773">
    <property type="protein sequence ID" value="KAL0491190.1"/>
    <property type="molecule type" value="Genomic_DNA"/>
</dbReference>
<feature type="compositionally biased region" description="Basic residues" evidence="1">
    <location>
        <begin position="7"/>
        <end position="16"/>
    </location>
</feature>
<gene>
    <name evidence="3" type="ORF">AKO1_002308</name>
</gene>
<feature type="compositionally biased region" description="Basic and acidic residues" evidence="1">
    <location>
        <begin position="27"/>
        <end position="41"/>
    </location>
</feature>
<evidence type="ECO:0000256" key="1">
    <source>
        <dbReference type="SAM" id="MobiDB-lite"/>
    </source>
</evidence>
<feature type="transmembrane region" description="Helical" evidence="2">
    <location>
        <begin position="63"/>
        <end position="84"/>
    </location>
</feature>
<keyword evidence="2" id="KW-0472">Membrane</keyword>
<comment type="caution">
    <text evidence="3">The sequence shown here is derived from an EMBL/GenBank/DDBJ whole genome shotgun (WGS) entry which is preliminary data.</text>
</comment>
<evidence type="ECO:0000313" key="4">
    <source>
        <dbReference type="Proteomes" id="UP001431209"/>
    </source>
</evidence>
<dbReference type="AlphaFoldDB" id="A0AAW2ZQW9"/>
<reference evidence="3 4" key="1">
    <citation type="submission" date="2024-03" db="EMBL/GenBank/DDBJ databases">
        <title>The Acrasis kona genome and developmental transcriptomes reveal deep origins of eukaryotic multicellular pathways.</title>
        <authorList>
            <person name="Sheikh S."/>
            <person name="Fu C.-J."/>
            <person name="Brown M.W."/>
            <person name="Baldauf S.L."/>
        </authorList>
    </citation>
    <scope>NUCLEOTIDE SEQUENCE [LARGE SCALE GENOMIC DNA]</scope>
    <source>
        <strain evidence="3 4">ATCC MYA-3509</strain>
    </source>
</reference>
<evidence type="ECO:0000256" key="2">
    <source>
        <dbReference type="SAM" id="Phobius"/>
    </source>
</evidence>
<keyword evidence="4" id="KW-1185">Reference proteome</keyword>